<name>A0ABR8LLS7_9ALTE</name>
<dbReference type="Proteomes" id="UP000624419">
    <property type="component" value="Unassembled WGS sequence"/>
</dbReference>
<keyword evidence="6" id="KW-0408">Iron</keyword>
<evidence type="ECO:0000313" key="13">
    <source>
        <dbReference type="EMBL" id="MBD3585034.1"/>
    </source>
</evidence>
<evidence type="ECO:0000256" key="5">
    <source>
        <dbReference type="ARBA" id="ARBA00022692"/>
    </source>
</evidence>
<keyword evidence="3 11" id="KW-1134">Transmembrane beta strand</keyword>
<evidence type="ECO:0000256" key="1">
    <source>
        <dbReference type="ARBA" id="ARBA00004571"/>
    </source>
</evidence>
<keyword evidence="10 11" id="KW-0998">Cell outer membrane</keyword>
<evidence type="ECO:0000313" key="14">
    <source>
        <dbReference type="Proteomes" id="UP000624419"/>
    </source>
</evidence>
<dbReference type="InterPro" id="IPR037066">
    <property type="entry name" value="Plug_dom_sf"/>
</dbReference>
<evidence type="ECO:0000256" key="7">
    <source>
        <dbReference type="ARBA" id="ARBA00023065"/>
    </source>
</evidence>
<evidence type="ECO:0000256" key="8">
    <source>
        <dbReference type="ARBA" id="ARBA00023077"/>
    </source>
</evidence>
<dbReference type="InterPro" id="IPR036942">
    <property type="entry name" value="Beta-barrel_TonB_sf"/>
</dbReference>
<dbReference type="RefSeq" id="WP_191022725.1">
    <property type="nucleotide sequence ID" value="NZ_JABBXD010000002.1"/>
</dbReference>
<keyword evidence="9 11" id="KW-0472">Membrane</keyword>
<dbReference type="SUPFAM" id="SSF56935">
    <property type="entry name" value="Porins"/>
    <property type="match status" value="1"/>
</dbReference>
<keyword evidence="2 11" id="KW-0813">Transport</keyword>
<evidence type="ECO:0000256" key="11">
    <source>
        <dbReference type="PROSITE-ProRule" id="PRU01360"/>
    </source>
</evidence>
<protein>
    <submittedName>
        <fullName evidence="13">TonB-dependent receptor</fullName>
    </submittedName>
</protein>
<dbReference type="PANTHER" id="PTHR32552">
    <property type="entry name" value="FERRICHROME IRON RECEPTOR-RELATED"/>
    <property type="match status" value="1"/>
</dbReference>
<dbReference type="Gene3D" id="2.170.130.10">
    <property type="entry name" value="TonB-dependent receptor, plug domain"/>
    <property type="match status" value="1"/>
</dbReference>
<comment type="subcellular location">
    <subcellularLocation>
        <location evidence="1 11">Cell outer membrane</location>
        <topology evidence="1 11">Multi-pass membrane protein</topology>
    </subcellularLocation>
</comment>
<dbReference type="InterPro" id="IPR039426">
    <property type="entry name" value="TonB-dep_rcpt-like"/>
</dbReference>
<gene>
    <name evidence="13" type="ORF">HHX48_04695</name>
</gene>
<dbReference type="Gene3D" id="2.40.170.20">
    <property type="entry name" value="TonB-dependent receptor, beta-barrel domain"/>
    <property type="match status" value="1"/>
</dbReference>
<sequence>MDDIVHKRATFTAIPLSLISLSTFAAYHDIEIVEIKSRQVNLVGDAISAAEGVVGQQEIQLRPLMRTGDVLEFVPGMVATQHSGSGKANQYFLRGFNLDHGTDFATSVDGMPVNMRTHGHGQGYTDLNFIIPETIQSLTYQKGVYYPQVGDFSGAGSAQLKTMNRAPSPMTEVTLGEYGYRRAVGVTNFTGPAGHWLVAAEKHFYEGPWTDINEDINKTNALIKWSAALGEGDFAVTFMGYDNSWNSADQIPSRAVSAGRIGNLGSIDETVGGESGRYSLSADWSSDRWHVSAYAISYDLNLWSNFTYFLDNPAQGDQFEQVDDRMIYGGQASYTNSHTTFGAPSVTQLGVQTRVDDIDEVGLYATQARTRLGTTRSDAVEQSSLSSFFKNETQWTSAFRSVVGARIDYFDFSVRDRAGINRFGVDLSLNSGDASDAISSLKGSLIYTLSPEWELYASAGQGLHSNDARGTTINVDPVSGEHVEQVNPLVRTTGFEAGVRAFYDETLNASLSLWQLELDSELLFVGDAGNTEASRQSKRHGLELTAYYYFAPAWSLDLEYAYTDAQFTDSDPAGDSIPGALKHVLQAGISADLENGWFGSLRMRYFGHRPLTEDQSISSPSSMLFNLQAGKTWKQWQITVSVLNLTDSDDHDVDYYYASRQQGESAEGIEDIHYHIFEPRAVRVAARYRF</sequence>
<keyword evidence="4" id="KW-0410">Iron transport</keyword>
<evidence type="ECO:0000256" key="2">
    <source>
        <dbReference type="ARBA" id="ARBA00022448"/>
    </source>
</evidence>
<dbReference type="PANTHER" id="PTHR32552:SF81">
    <property type="entry name" value="TONB-DEPENDENT OUTER MEMBRANE RECEPTOR"/>
    <property type="match status" value="1"/>
</dbReference>
<keyword evidence="7" id="KW-0406">Ion transport</keyword>
<evidence type="ECO:0000256" key="6">
    <source>
        <dbReference type="ARBA" id="ARBA00023004"/>
    </source>
</evidence>
<evidence type="ECO:0000256" key="10">
    <source>
        <dbReference type="ARBA" id="ARBA00023237"/>
    </source>
</evidence>
<dbReference type="PROSITE" id="PS52016">
    <property type="entry name" value="TONB_DEPENDENT_REC_3"/>
    <property type="match status" value="1"/>
</dbReference>
<comment type="caution">
    <text evidence="13">The sequence shown here is derived from an EMBL/GenBank/DDBJ whole genome shotgun (WGS) entry which is preliminary data.</text>
</comment>
<keyword evidence="8" id="KW-0798">TonB box</keyword>
<reference evidence="13 14" key="1">
    <citation type="submission" date="2020-04" db="EMBL/GenBank/DDBJ databases">
        <title>Salinimonas sp. HHU 13199.</title>
        <authorList>
            <person name="Cui X."/>
            <person name="Zhang D."/>
        </authorList>
    </citation>
    <scope>NUCLEOTIDE SEQUENCE [LARGE SCALE GENOMIC DNA]</scope>
    <source>
        <strain evidence="13 14">HHU 13199</strain>
    </source>
</reference>
<keyword evidence="13" id="KW-0675">Receptor</keyword>
<evidence type="ECO:0000259" key="12">
    <source>
        <dbReference type="Pfam" id="PF07715"/>
    </source>
</evidence>
<evidence type="ECO:0000256" key="9">
    <source>
        <dbReference type="ARBA" id="ARBA00023136"/>
    </source>
</evidence>
<keyword evidence="5 11" id="KW-0812">Transmembrane</keyword>
<dbReference type="InterPro" id="IPR012910">
    <property type="entry name" value="Plug_dom"/>
</dbReference>
<comment type="similarity">
    <text evidence="11">Belongs to the TonB-dependent receptor family.</text>
</comment>
<keyword evidence="14" id="KW-1185">Reference proteome</keyword>
<feature type="domain" description="TonB-dependent receptor plug" evidence="12">
    <location>
        <begin position="50"/>
        <end position="156"/>
    </location>
</feature>
<dbReference type="Pfam" id="PF07715">
    <property type="entry name" value="Plug"/>
    <property type="match status" value="1"/>
</dbReference>
<proteinExistence type="inferred from homology"/>
<organism evidence="13 14">
    <name type="scientific">Salinimonas profundi</name>
    <dbReference type="NCBI Taxonomy" id="2729140"/>
    <lineage>
        <taxon>Bacteria</taxon>
        <taxon>Pseudomonadati</taxon>
        <taxon>Pseudomonadota</taxon>
        <taxon>Gammaproteobacteria</taxon>
        <taxon>Alteromonadales</taxon>
        <taxon>Alteromonadaceae</taxon>
        <taxon>Alteromonas/Salinimonas group</taxon>
        <taxon>Salinimonas</taxon>
    </lineage>
</organism>
<accession>A0ABR8LLS7</accession>
<evidence type="ECO:0000256" key="3">
    <source>
        <dbReference type="ARBA" id="ARBA00022452"/>
    </source>
</evidence>
<evidence type="ECO:0000256" key="4">
    <source>
        <dbReference type="ARBA" id="ARBA00022496"/>
    </source>
</evidence>
<dbReference type="EMBL" id="JABBXD010000002">
    <property type="protein sequence ID" value="MBD3585034.1"/>
    <property type="molecule type" value="Genomic_DNA"/>
</dbReference>